<organism evidence="1 2">
    <name type="scientific">Clitoria ternatea</name>
    <name type="common">Butterfly pea</name>
    <dbReference type="NCBI Taxonomy" id="43366"/>
    <lineage>
        <taxon>Eukaryota</taxon>
        <taxon>Viridiplantae</taxon>
        <taxon>Streptophyta</taxon>
        <taxon>Embryophyta</taxon>
        <taxon>Tracheophyta</taxon>
        <taxon>Spermatophyta</taxon>
        <taxon>Magnoliopsida</taxon>
        <taxon>eudicotyledons</taxon>
        <taxon>Gunneridae</taxon>
        <taxon>Pentapetalae</taxon>
        <taxon>rosids</taxon>
        <taxon>fabids</taxon>
        <taxon>Fabales</taxon>
        <taxon>Fabaceae</taxon>
        <taxon>Papilionoideae</taxon>
        <taxon>50 kb inversion clade</taxon>
        <taxon>NPAAA clade</taxon>
        <taxon>indigoferoid/millettioid clade</taxon>
        <taxon>Phaseoleae</taxon>
        <taxon>Clitoria</taxon>
    </lineage>
</organism>
<name>A0AAN9K4R8_CLITE</name>
<proteinExistence type="predicted"/>
<keyword evidence="2" id="KW-1185">Reference proteome</keyword>
<protein>
    <submittedName>
        <fullName evidence="1">Uncharacterized protein</fullName>
    </submittedName>
</protein>
<sequence length="259" mass="29260">MRTTSWVWYVQKYNAKSGTQKELKDKSPFIVVARREDQTAASTDKSFGFLVAIDEYAVHGIEGPISGIPLTSDSGKKKILLLKGKQREIPSVGFSLPIKWELVVLEVVHVFDLLALVRPEHLKLLLLLVEEVLEWRWRNTRTYTCTWSTGSNRWWWRKRERDTNHVRNELELIASLFDEFLNLSTTETFLDGFPVMLLLAHLEAVPREALNGLASCPDSQGHREANDAGPSKGVSIMALASDSESVDGTLWTDVIIPPS</sequence>
<reference evidence="1 2" key="1">
    <citation type="submission" date="2024-01" db="EMBL/GenBank/DDBJ databases">
        <title>The genomes of 5 underutilized Papilionoideae crops provide insights into root nodulation and disease resistance.</title>
        <authorList>
            <person name="Yuan L."/>
        </authorList>
    </citation>
    <scope>NUCLEOTIDE SEQUENCE [LARGE SCALE GENOMIC DNA]</scope>
    <source>
        <strain evidence="1">LY-2023</strain>
        <tissue evidence="1">Leaf</tissue>
    </source>
</reference>
<dbReference type="AlphaFoldDB" id="A0AAN9K4R8"/>
<evidence type="ECO:0000313" key="1">
    <source>
        <dbReference type="EMBL" id="KAK7309926.1"/>
    </source>
</evidence>
<evidence type="ECO:0000313" key="2">
    <source>
        <dbReference type="Proteomes" id="UP001359559"/>
    </source>
</evidence>
<comment type="caution">
    <text evidence="1">The sequence shown here is derived from an EMBL/GenBank/DDBJ whole genome shotgun (WGS) entry which is preliminary data.</text>
</comment>
<dbReference type="Proteomes" id="UP001359559">
    <property type="component" value="Unassembled WGS sequence"/>
</dbReference>
<accession>A0AAN9K4R8</accession>
<gene>
    <name evidence="1" type="ORF">RJT34_07057</name>
</gene>
<dbReference type="EMBL" id="JAYKXN010000002">
    <property type="protein sequence ID" value="KAK7309926.1"/>
    <property type="molecule type" value="Genomic_DNA"/>
</dbReference>